<dbReference type="Proteomes" id="UP000024635">
    <property type="component" value="Unassembled WGS sequence"/>
</dbReference>
<dbReference type="InterPro" id="IPR027421">
    <property type="entry name" value="DNA_pol_lamdba_lyase_dom_sf"/>
</dbReference>
<dbReference type="AlphaFoldDB" id="A0A016X0A8"/>
<name>A0A016X0A8_9BILA</name>
<reference evidence="2" key="1">
    <citation type="journal article" date="2015" name="Nat. Genet.">
        <title>The genome and transcriptome of the zoonotic hookworm Ancylostoma ceylanicum identify infection-specific gene families.</title>
        <authorList>
            <person name="Schwarz E.M."/>
            <person name="Hu Y."/>
            <person name="Antoshechkin I."/>
            <person name="Miller M.M."/>
            <person name="Sternberg P.W."/>
            <person name="Aroian R.V."/>
        </authorList>
    </citation>
    <scope>NUCLEOTIDE SEQUENCE</scope>
    <source>
        <strain evidence="2">HY135</strain>
    </source>
</reference>
<dbReference type="SUPFAM" id="SSF47802">
    <property type="entry name" value="DNA polymerase beta, N-terminal domain-like"/>
    <property type="match status" value="1"/>
</dbReference>
<evidence type="ECO:0000313" key="2">
    <source>
        <dbReference type="Proteomes" id="UP000024635"/>
    </source>
</evidence>
<protein>
    <submittedName>
        <fullName evidence="1">Uncharacterized protein</fullName>
    </submittedName>
</protein>
<evidence type="ECO:0000313" key="1">
    <source>
        <dbReference type="EMBL" id="EYC45286.1"/>
    </source>
</evidence>
<gene>
    <name evidence="1" type="primary">Acey_s0433.g1384</name>
    <name evidence="1" type="ORF">Y032_0433g1384</name>
</gene>
<sequence>MSEKRAKVRVEHCQKLFYERLLRAWRENIDDKNQKFVIYKAYTHLKNYPLEVRTISDLRQIYGQLASDF</sequence>
<dbReference type="EMBL" id="JARK01000033">
    <property type="protein sequence ID" value="EYC45286.1"/>
    <property type="molecule type" value="Genomic_DNA"/>
</dbReference>
<accession>A0A016X0A8</accession>
<dbReference type="STRING" id="53326.A0A016X0A8"/>
<keyword evidence="2" id="KW-1185">Reference proteome</keyword>
<organism evidence="1 2">
    <name type="scientific">Ancylostoma ceylanicum</name>
    <dbReference type="NCBI Taxonomy" id="53326"/>
    <lineage>
        <taxon>Eukaryota</taxon>
        <taxon>Metazoa</taxon>
        <taxon>Ecdysozoa</taxon>
        <taxon>Nematoda</taxon>
        <taxon>Chromadorea</taxon>
        <taxon>Rhabditida</taxon>
        <taxon>Rhabditina</taxon>
        <taxon>Rhabditomorpha</taxon>
        <taxon>Strongyloidea</taxon>
        <taxon>Ancylostomatidae</taxon>
        <taxon>Ancylostomatinae</taxon>
        <taxon>Ancylostoma</taxon>
    </lineage>
</organism>
<dbReference type="OrthoDB" id="5963188at2759"/>
<proteinExistence type="predicted"/>
<comment type="caution">
    <text evidence="1">The sequence shown here is derived from an EMBL/GenBank/DDBJ whole genome shotgun (WGS) entry which is preliminary data.</text>
</comment>